<dbReference type="SUPFAM" id="SSF56935">
    <property type="entry name" value="Porins"/>
    <property type="match status" value="1"/>
</dbReference>
<proteinExistence type="predicted"/>
<evidence type="ECO:0000256" key="2">
    <source>
        <dbReference type="ARBA" id="ARBA00022448"/>
    </source>
</evidence>
<keyword evidence="4" id="KW-0410">Iron transport</keyword>
<dbReference type="Proteomes" id="UP000031057">
    <property type="component" value="Unassembled WGS sequence"/>
</dbReference>
<evidence type="ECO:0000313" key="12">
    <source>
        <dbReference type="EMBL" id="KHK89855.1"/>
    </source>
</evidence>
<evidence type="ECO:0000256" key="5">
    <source>
        <dbReference type="ARBA" id="ARBA00022692"/>
    </source>
</evidence>
<sequence length="637" mass="68418">MHDERRGDIRNLGAGTPLDFTSPFHNIIGKTKSPNWLGSKDANSVFAAVKMEPNDSFNLTYKFDWTKNDSTPEARVPLWNGALLSGLVALQAGDTTYGGYYQPPASSSPKRPDAVNNAFAAPGYNKSMGHVITANWQATDSIAVKNITAWRTASALGISSIMGVDGLTVTPAVIAYLGSITLAPGFTVPAYNASQAGQLIDGYVGVNYGKYSQFSDELQVTYRSRLLTLTAGALYFKSHELASGLPGSPTNFGVLVGLGALAQGNFPVYLSNLSYDTTSPFLLGNVQEKHQTTQSMAVYTQAEFHLTPKLDAVLGGRITRDKKTQTFVEGGTYDPVSQTVVGASSVTTPFKKTKPSYSIGLNYKLDYSVMVYGKYSTAYLSGGASGPLVFQPETVSSWEAGLKSDWFNHHLRFNLALYTAKYKNLQSAQSGSNVIDAACGTTGDPVSCSAYGVVVISNGNVRSRGFEAEATVAPAAGLTIGGSLAYNDTKWLNPSPQITDGGRPVAPTALPKWMAGVNAQYITPPLFGDASMLFRIDANYQGKYRNSPFLDLATHPADTASDPAQATWEYTASRWILNGRVALRDIEVGPLDAELAVWARNLTNNKDASYMLMFGAQNVNASFQQARTIGVDFIVNY</sequence>
<dbReference type="InterPro" id="IPR000531">
    <property type="entry name" value="Beta-barrel_TonB"/>
</dbReference>
<keyword evidence="2" id="KW-0813">Transport</keyword>
<evidence type="ECO:0000256" key="9">
    <source>
        <dbReference type="ARBA" id="ARBA00023136"/>
    </source>
</evidence>
<keyword evidence="13" id="KW-1185">Reference proteome</keyword>
<feature type="domain" description="TonB-dependent receptor-like beta-barrel" evidence="11">
    <location>
        <begin position="181"/>
        <end position="575"/>
    </location>
</feature>
<dbReference type="PANTHER" id="PTHR32552:SF81">
    <property type="entry name" value="TONB-DEPENDENT OUTER MEMBRANE RECEPTOR"/>
    <property type="match status" value="1"/>
</dbReference>
<comment type="caution">
    <text evidence="12">The sequence shown here is derived from an EMBL/GenBank/DDBJ whole genome shotgun (WGS) entry which is preliminary data.</text>
</comment>
<keyword evidence="5" id="KW-0812">Transmembrane</keyword>
<dbReference type="GO" id="GO:0009279">
    <property type="term" value="C:cell outer membrane"/>
    <property type="evidence" value="ECO:0007669"/>
    <property type="project" value="UniProtKB-SubCell"/>
</dbReference>
<evidence type="ECO:0000256" key="6">
    <source>
        <dbReference type="ARBA" id="ARBA00023004"/>
    </source>
</evidence>
<name>A0A0B1ZKN3_9SPHN</name>
<dbReference type="EMBL" id="JTDI01000006">
    <property type="protein sequence ID" value="KHK89855.1"/>
    <property type="molecule type" value="Genomic_DNA"/>
</dbReference>
<evidence type="ECO:0000256" key="4">
    <source>
        <dbReference type="ARBA" id="ARBA00022496"/>
    </source>
</evidence>
<keyword evidence="3" id="KW-1134">Transmembrane beta strand</keyword>
<evidence type="ECO:0000256" key="8">
    <source>
        <dbReference type="ARBA" id="ARBA00023077"/>
    </source>
</evidence>
<keyword evidence="8" id="KW-0798">TonB box</keyword>
<evidence type="ECO:0000259" key="11">
    <source>
        <dbReference type="Pfam" id="PF00593"/>
    </source>
</evidence>
<keyword evidence="10" id="KW-0998">Cell outer membrane</keyword>
<keyword evidence="6" id="KW-0408">Iron</keyword>
<gene>
    <name evidence="12" type="ORF">LK12_18270</name>
</gene>
<evidence type="ECO:0000256" key="3">
    <source>
        <dbReference type="ARBA" id="ARBA00022452"/>
    </source>
</evidence>
<keyword evidence="7" id="KW-0406">Ion transport</keyword>
<evidence type="ECO:0000256" key="7">
    <source>
        <dbReference type="ARBA" id="ARBA00023065"/>
    </source>
</evidence>
<comment type="subcellular location">
    <subcellularLocation>
        <location evidence="1">Cell outer membrane</location>
        <topology evidence="1">Multi-pass membrane protein</topology>
    </subcellularLocation>
</comment>
<protein>
    <recommendedName>
        <fullName evidence="11">TonB-dependent receptor-like beta-barrel domain-containing protein</fullName>
    </recommendedName>
</protein>
<evidence type="ECO:0000313" key="13">
    <source>
        <dbReference type="Proteomes" id="UP000031057"/>
    </source>
</evidence>
<dbReference type="Pfam" id="PF00593">
    <property type="entry name" value="TonB_dep_Rec_b-barrel"/>
    <property type="match status" value="1"/>
</dbReference>
<dbReference type="STRING" id="1348853.LK12_18270"/>
<accession>A0A0B1ZKN3</accession>
<dbReference type="PANTHER" id="PTHR32552">
    <property type="entry name" value="FERRICHROME IRON RECEPTOR-RELATED"/>
    <property type="match status" value="1"/>
</dbReference>
<dbReference type="InterPro" id="IPR039426">
    <property type="entry name" value="TonB-dep_rcpt-like"/>
</dbReference>
<keyword evidence="9" id="KW-0472">Membrane</keyword>
<dbReference type="GO" id="GO:0006826">
    <property type="term" value="P:iron ion transport"/>
    <property type="evidence" value="ECO:0007669"/>
    <property type="project" value="UniProtKB-KW"/>
</dbReference>
<dbReference type="InterPro" id="IPR036942">
    <property type="entry name" value="Beta-barrel_TonB_sf"/>
</dbReference>
<organism evidence="12 13">
    <name type="scientific">Novosphingobium malaysiense</name>
    <dbReference type="NCBI Taxonomy" id="1348853"/>
    <lineage>
        <taxon>Bacteria</taxon>
        <taxon>Pseudomonadati</taxon>
        <taxon>Pseudomonadota</taxon>
        <taxon>Alphaproteobacteria</taxon>
        <taxon>Sphingomonadales</taxon>
        <taxon>Sphingomonadaceae</taxon>
        <taxon>Novosphingobium</taxon>
    </lineage>
</organism>
<dbReference type="AlphaFoldDB" id="A0A0B1ZKN3"/>
<evidence type="ECO:0000256" key="1">
    <source>
        <dbReference type="ARBA" id="ARBA00004571"/>
    </source>
</evidence>
<evidence type="ECO:0000256" key="10">
    <source>
        <dbReference type="ARBA" id="ARBA00023237"/>
    </source>
</evidence>
<reference evidence="12 13" key="1">
    <citation type="submission" date="2014-10" db="EMBL/GenBank/DDBJ databases">
        <title>Genome sequence of Novosphingobium malaysiense MUSC 273(T).</title>
        <authorList>
            <person name="Lee L.-H."/>
        </authorList>
    </citation>
    <scope>NUCLEOTIDE SEQUENCE [LARGE SCALE GENOMIC DNA]</scope>
    <source>
        <strain evidence="12 13">MUSC 273</strain>
    </source>
</reference>
<dbReference type="Gene3D" id="2.40.170.20">
    <property type="entry name" value="TonB-dependent receptor, beta-barrel domain"/>
    <property type="match status" value="1"/>
</dbReference>